<comment type="caution">
    <text evidence="2">The sequence shown here is derived from an EMBL/GenBank/DDBJ whole genome shotgun (WGS) entry which is preliminary data.</text>
</comment>
<reference evidence="2 3" key="1">
    <citation type="submission" date="2024-10" db="EMBL/GenBank/DDBJ databases">
        <title>Updated reference genomes for cyclostephanoid diatoms.</title>
        <authorList>
            <person name="Roberts W.R."/>
            <person name="Alverson A.J."/>
        </authorList>
    </citation>
    <scope>NUCLEOTIDE SEQUENCE [LARGE SCALE GENOMIC DNA]</scope>
    <source>
        <strain evidence="2 3">AJA232-27</strain>
    </source>
</reference>
<sequence>MIMGNIYEAVMVVDEELGMEEASEKEAIAIASTTTTASSANETGELIRRSLTVIIYTNVNVCMLSIDLSLYILGFMLVKFSEVPMSDAITSTMNVIAWCNFLAVFFLAMGNHFNKTERYKIESIVAMTFLLITLLR</sequence>
<evidence type="ECO:0000313" key="3">
    <source>
        <dbReference type="Proteomes" id="UP001530293"/>
    </source>
</evidence>
<evidence type="ECO:0000256" key="1">
    <source>
        <dbReference type="SAM" id="Phobius"/>
    </source>
</evidence>
<dbReference type="EMBL" id="JALLBG020000078">
    <property type="protein sequence ID" value="KAL3767000.1"/>
    <property type="molecule type" value="Genomic_DNA"/>
</dbReference>
<organism evidence="2 3">
    <name type="scientific">Discostella pseudostelligera</name>
    <dbReference type="NCBI Taxonomy" id="259834"/>
    <lineage>
        <taxon>Eukaryota</taxon>
        <taxon>Sar</taxon>
        <taxon>Stramenopiles</taxon>
        <taxon>Ochrophyta</taxon>
        <taxon>Bacillariophyta</taxon>
        <taxon>Coscinodiscophyceae</taxon>
        <taxon>Thalassiosirophycidae</taxon>
        <taxon>Stephanodiscales</taxon>
        <taxon>Stephanodiscaceae</taxon>
        <taxon>Discostella</taxon>
    </lineage>
</organism>
<gene>
    <name evidence="2" type="ORF">ACHAWU_004498</name>
</gene>
<keyword evidence="1" id="KW-1133">Transmembrane helix</keyword>
<keyword evidence="1" id="KW-0812">Transmembrane</keyword>
<dbReference type="Proteomes" id="UP001530293">
    <property type="component" value="Unassembled WGS sequence"/>
</dbReference>
<protein>
    <submittedName>
        <fullName evidence="2">Uncharacterized protein</fullName>
    </submittedName>
</protein>
<dbReference type="AlphaFoldDB" id="A0ABD3MSQ8"/>
<accession>A0ABD3MSQ8</accession>
<keyword evidence="3" id="KW-1185">Reference proteome</keyword>
<evidence type="ECO:0000313" key="2">
    <source>
        <dbReference type="EMBL" id="KAL3767000.1"/>
    </source>
</evidence>
<feature type="transmembrane region" description="Helical" evidence="1">
    <location>
        <begin position="53"/>
        <end position="76"/>
    </location>
</feature>
<feature type="transmembrane region" description="Helical" evidence="1">
    <location>
        <begin position="88"/>
        <end position="107"/>
    </location>
</feature>
<keyword evidence="1" id="KW-0472">Membrane</keyword>
<name>A0ABD3MSQ8_9STRA</name>
<proteinExistence type="predicted"/>